<keyword evidence="1" id="KW-0472">Membrane</keyword>
<keyword evidence="3" id="KW-1185">Reference proteome</keyword>
<keyword evidence="1" id="KW-1133">Transmembrane helix</keyword>
<keyword evidence="1" id="KW-0812">Transmembrane</keyword>
<dbReference type="AlphaFoldDB" id="D7FU96"/>
<dbReference type="EMBL" id="FN648452">
    <property type="protein sequence ID" value="CBJ31623.1"/>
    <property type="molecule type" value="Genomic_DNA"/>
</dbReference>
<proteinExistence type="predicted"/>
<gene>
    <name evidence="2" type="ORF">Esi_0269_0013</name>
</gene>
<name>D7FU96_ECTSI</name>
<organism evidence="2 3">
    <name type="scientific">Ectocarpus siliculosus</name>
    <name type="common">Brown alga</name>
    <name type="synonym">Conferva siliculosa</name>
    <dbReference type="NCBI Taxonomy" id="2880"/>
    <lineage>
        <taxon>Eukaryota</taxon>
        <taxon>Sar</taxon>
        <taxon>Stramenopiles</taxon>
        <taxon>Ochrophyta</taxon>
        <taxon>PX clade</taxon>
        <taxon>Phaeophyceae</taxon>
        <taxon>Ectocarpales</taxon>
        <taxon>Ectocarpaceae</taxon>
        <taxon>Ectocarpus</taxon>
    </lineage>
</organism>
<evidence type="ECO:0000313" key="2">
    <source>
        <dbReference type="EMBL" id="CBJ31623.1"/>
    </source>
</evidence>
<reference evidence="2 3" key="1">
    <citation type="journal article" date="2010" name="Nature">
        <title>The Ectocarpus genome and the independent evolution of multicellularity in brown algae.</title>
        <authorList>
            <person name="Cock J.M."/>
            <person name="Sterck L."/>
            <person name="Rouze P."/>
            <person name="Scornet D."/>
            <person name="Allen A.E."/>
            <person name="Amoutzias G."/>
            <person name="Anthouard V."/>
            <person name="Artiguenave F."/>
            <person name="Aury J.M."/>
            <person name="Badger J.H."/>
            <person name="Beszteri B."/>
            <person name="Billiau K."/>
            <person name="Bonnet E."/>
            <person name="Bothwell J.H."/>
            <person name="Bowler C."/>
            <person name="Boyen C."/>
            <person name="Brownlee C."/>
            <person name="Carrano C.J."/>
            <person name="Charrier B."/>
            <person name="Cho G.Y."/>
            <person name="Coelho S.M."/>
            <person name="Collen J."/>
            <person name="Corre E."/>
            <person name="Da Silva C."/>
            <person name="Delage L."/>
            <person name="Delaroque N."/>
            <person name="Dittami S.M."/>
            <person name="Doulbeau S."/>
            <person name="Elias M."/>
            <person name="Farnham G."/>
            <person name="Gachon C.M."/>
            <person name="Gschloessl B."/>
            <person name="Heesch S."/>
            <person name="Jabbari K."/>
            <person name="Jubin C."/>
            <person name="Kawai H."/>
            <person name="Kimura K."/>
            <person name="Kloareg B."/>
            <person name="Kupper F.C."/>
            <person name="Lang D."/>
            <person name="Le Bail A."/>
            <person name="Leblanc C."/>
            <person name="Lerouge P."/>
            <person name="Lohr M."/>
            <person name="Lopez P.J."/>
            <person name="Martens C."/>
            <person name="Maumus F."/>
            <person name="Michel G."/>
            <person name="Miranda-Saavedra D."/>
            <person name="Morales J."/>
            <person name="Moreau H."/>
            <person name="Motomura T."/>
            <person name="Nagasato C."/>
            <person name="Napoli C.A."/>
            <person name="Nelson D.R."/>
            <person name="Nyvall-Collen P."/>
            <person name="Peters A.F."/>
            <person name="Pommier C."/>
            <person name="Potin P."/>
            <person name="Poulain J."/>
            <person name="Quesneville H."/>
            <person name="Read B."/>
            <person name="Rensing S.A."/>
            <person name="Ritter A."/>
            <person name="Rousvoal S."/>
            <person name="Samanta M."/>
            <person name="Samson G."/>
            <person name="Schroeder D.C."/>
            <person name="Segurens B."/>
            <person name="Strittmatter M."/>
            <person name="Tonon T."/>
            <person name="Tregear J.W."/>
            <person name="Valentin K."/>
            <person name="von Dassow P."/>
            <person name="Yamagishi T."/>
            <person name="Van de Peer Y."/>
            <person name="Wincker P."/>
        </authorList>
    </citation>
    <scope>NUCLEOTIDE SEQUENCE [LARGE SCALE GENOMIC DNA]</scope>
    <source>
        <strain evidence="3">Ec32 / CCAP1310/4</strain>
    </source>
</reference>
<dbReference type="Proteomes" id="UP000002630">
    <property type="component" value="Linkage Group LG13"/>
</dbReference>
<sequence length="53" mass="5779">MRKKPHPNNGSSSSVLERLVVFLVTYSPSLCFLGSMNARCLGVLKNARCLAVL</sequence>
<evidence type="ECO:0000256" key="1">
    <source>
        <dbReference type="SAM" id="Phobius"/>
    </source>
</evidence>
<dbReference type="InParanoid" id="D7FU96"/>
<protein>
    <submittedName>
        <fullName evidence="2">Uncharacterized protein</fullName>
    </submittedName>
</protein>
<feature type="transmembrane region" description="Helical" evidence="1">
    <location>
        <begin position="20"/>
        <end position="38"/>
    </location>
</feature>
<dbReference type="EMBL" id="FN649738">
    <property type="protein sequence ID" value="CBJ31623.1"/>
    <property type="molecule type" value="Genomic_DNA"/>
</dbReference>
<accession>D7FU96</accession>
<evidence type="ECO:0000313" key="3">
    <source>
        <dbReference type="Proteomes" id="UP000002630"/>
    </source>
</evidence>